<evidence type="ECO:0000256" key="5">
    <source>
        <dbReference type="ARBA" id="ARBA00022840"/>
    </source>
</evidence>
<dbReference type="PROSITE" id="PS51278">
    <property type="entry name" value="GATASE_TYPE_2"/>
    <property type="match status" value="1"/>
</dbReference>
<dbReference type="Gene3D" id="3.60.20.10">
    <property type="entry name" value="Glutamine Phosphoribosylpyrophosphate, subunit 1, domain 1"/>
    <property type="match status" value="1"/>
</dbReference>
<keyword evidence="5 8" id="KW-0067">ATP-binding</keyword>
<evidence type="ECO:0000259" key="10">
    <source>
        <dbReference type="PROSITE" id="PS51278"/>
    </source>
</evidence>
<evidence type="ECO:0000256" key="3">
    <source>
        <dbReference type="ARBA" id="ARBA00012737"/>
    </source>
</evidence>
<dbReference type="PIRSF" id="PIRSF001589">
    <property type="entry name" value="Asn_synthetase_glu-h"/>
    <property type="match status" value="1"/>
</dbReference>
<dbReference type="Gene3D" id="3.40.50.620">
    <property type="entry name" value="HUPs"/>
    <property type="match status" value="1"/>
</dbReference>
<dbReference type="SUPFAM" id="SSF56235">
    <property type="entry name" value="N-terminal nucleophile aminohydrolases (Ntn hydrolases)"/>
    <property type="match status" value="1"/>
</dbReference>
<keyword evidence="4 8" id="KW-0547">Nucleotide-binding</keyword>
<comment type="catalytic activity">
    <reaction evidence="6">
        <text>L-aspartate + L-glutamine + ATP + H2O = L-asparagine + L-glutamate + AMP + diphosphate + H(+)</text>
        <dbReference type="Rhea" id="RHEA:12228"/>
        <dbReference type="ChEBI" id="CHEBI:15377"/>
        <dbReference type="ChEBI" id="CHEBI:15378"/>
        <dbReference type="ChEBI" id="CHEBI:29985"/>
        <dbReference type="ChEBI" id="CHEBI:29991"/>
        <dbReference type="ChEBI" id="CHEBI:30616"/>
        <dbReference type="ChEBI" id="CHEBI:33019"/>
        <dbReference type="ChEBI" id="CHEBI:58048"/>
        <dbReference type="ChEBI" id="CHEBI:58359"/>
        <dbReference type="ChEBI" id="CHEBI:456215"/>
        <dbReference type="EC" id="6.3.5.4"/>
    </reaction>
</comment>
<evidence type="ECO:0000313" key="11">
    <source>
        <dbReference type="EMBL" id="AFV94415.1"/>
    </source>
</evidence>
<organism evidence="11">
    <name type="scientific">Providencia alcalifaciens</name>
    <dbReference type="NCBI Taxonomy" id="126385"/>
    <lineage>
        <taxon>Bacteria</taxon>
        <taxon>Pseudomonadati</taxon>
        <taxon>Pseudomonadota</taxon>
        <taxon>Gammaproteobacteria</taxon>
        <taxon>Enterobacterales</taxon>
        <taxon>Morganellaceae</taxon>
        <taxon>Providencia</taxon>
    </lineage>
</organism>
<accession>M9P0Y0</accession>
<feature type="binding site" evidence="8">
    <location>
        <begin position="381"/>
        <end position="382"/>
    </location>
    <ligand>
        <name>ATP</name>
        <dbReference type="ChEBI" id="CHEBI:30616"/>
    </ligand>
</feature>
<sequence length="553" mass="63326">MQYFQLISTKIENLMALWDPITQCGSYGCFILKIYCDSIIKITKAKIMCGFFISNHSSINKQHEKILENTLRFRGPDGSSGIINNGDWCAYHARLSIIDLESGVNQPVKDLSGGLLVFNGEILNYKELGYKYFDREFKSDTLLLSELIINKKLSLNELDGFFAFVYINKNNEIEYAARDRFGVKPLFFYKECNSYSFSSEPNTLKQIFSLKVNPDSIEEYKATRAPIFSGSYFDGISQVNPGECLINGYYFQASEYLKEDYCDISKEELLAAVTKGLNSRKISDAPIGLLLSKGIDSNLLKAIGKFDRYYSIGFEDDADISYLQSKKIENLKIAISTPEEYLADFNYLLNLRGEPLSVPNEVLLYQISKIAAKDGIKVLLSGEGADEFFAGYDRIFKWASEANNFDLDTFLDMYCYITPEKKSKLYNVFEQLFANIEIINPFEKVRWFFIRYHMPVLFRRLDFALMAAGVEGREPLANQHIFNLAVKYSAKSLMGQTLGKVPLRELLSEYLGHNFAYEKKVGFPVNLSTIFTNHDNLSSYELWFNENLKVLKK</sequence>
<feature type="site" description="Important for beta-aspartyl-AMP intermediate formation" evidence="9">
    <location>
        <position position="383"/>
    </location>
</feature>
<evidence type="ECO:0000256" key="6">
    <source>
        <dbReference type="ARBA" id="ARBA00048741"/>
    </source>
</evidence>
<dbReference type="SUPFAM" id="SSF52402">
    <property type="entry name" value="Adenine nucleotide alpha hydrolases-like"/>
    <property type="match status" value="1"/>
</dbReference>
<comment type="similarity">
    <text evidence="2">Belongs to the asparagine synthetase family.</text>
</comment>
<dbReference type="GO" id="GO:0004066">
    <property type="term" value="F:asparagine synthase (glutamine-hydrolyzing) activity"/>
    <property type="evidence" value="ECO:0007669"/>
    <property type="project" value="UniProtKB-EC"/>
</dbReference>
<dbReference type="AlphaFoldDB" id="M9P0Y0"/>
<feature type="domain" description="Glutamine amidotransferase type-2" evidence="10">
    <location>
        <begin position="49"/>
        <end position="250"/>
    </location>
</feature>
<dbReference type="PANTHER" id="PTHR43284:SF1">
    <property type="entry name" value="ASPARAGINE SYNTHETASE"/>
    <property type="match status" value="1"/>
</dbReference>
<dbReference type="InterPro" id="IPR014729">
    <property type="entry name" value="Rossmann-like_a/b/a_fold"/>
</dbReference>
<feature type="binding site" evidence="8">
    <location>
        <position position="290"/>
    </location>
    <ligand>
        <name>ATP</name>
        <dbReference type="ChEBI" id="CHEBI:30616"/>
    </ligand>
</feature>
<dbReference type="GO" id="GO:0005524">
    <property type="term" value="F:ATP binding"/>
    <property type="evidence" value="ECO:0007669"/>
    <property type="project" value="UniProtKB-KW"/>
</dbReference>
<reference evidence="11" key="1">
    <citation type="submission" date="2012-01" db="EMBL/GenBank/DDBJ databases">
        <title>Structure and gene cluster of the O-antigen of Providencia alcalifaciens O22 containing D glyceramide 2-phosphate.</title>
        <authorList>
            <person name="Ovchinnikova O.G."/>
            <person name="Liu B."/>
            <person name="Guo D."/>
            <person name="Kocharova N.A."/>
            <person name="Bialczak-Kokot M."/>
            <person name="Shashkov A.S."/>
            <person name="Feng L."/>
            <person name="Rozalski A."/>
            <person name="Wang L."/>
            <person name="Knirel Y.A."/>
        </authorList>
    </citation>
    <scope>NUCLEOTIDE SEQUENCE</scope>
    <source>
        <strain evidence="11">166/49</strain>
    </source>
</reference>
<evidence type="ECO:0000256" key="7">
    <source>
        <dbReference type="PIRSR" id="PIRSR001589-1"/>
    </source>
</evidence>
<feature type="binding site" evidence="8">
    <location>
        <position position="140"/>
    </location>
    <ligand>
        <name>L-glutamine</name>
        <dbReference type="ChEBI" id="CHEBI:58359"/>
    </ligand>
</feature>
<dbReference type="InterPro" id="IPR029055">
    <property type="entry name" value="Ntn_hydrolases_N"/>
</dbReference>
<evidence type="ECO:0000256" key="4">
    <source>
        <dbReference type="ARBA" id="ARBA00022741"/>
    </source>
</evidence>
<evidence type="ECO:0000256" key="1">
    <source>
        <dbReference type="ARBA" id="ARBA00005187"/>
    </source>
</evidence>
<dbReference type="InterPro" id="IPR017932">
    <property type="entry name" value="GATase_2_dom"/>
</dbReference>
<dbReference type="GO" id="GO:0006529">
    <property type="term" value="P:asparagine biosynthetic process"/>
    <property type="evidence" value="ECO:0007669"/>
    <property type="project" value="UniProtKB-KW"/>
</dbReference>
<comment type="pathway">
    <text evidence="1">Amino-acid biosynthesis; L-asparagine biosynthesis; L-asparagine from L-aspartate (L-Gln route): step 1/1.</text>
</comment>
<dbReference type="InterPro" id="IPR006426">
    <property type="entry name" value="Asn_synth_AEB"/>
</dbReference>
<dbReference type="Pfam" id="PF13537">
    <property type="entry name" value="GATase_7"/>
    <property type="match status" value="1"/>
</dbReference>
<keyword evidence="7" id="KW-0028">Amino-acid biosynthesis</keyword>
<dbReference type="InterPro" id="IPR001962">
    <property type="entry name" value="Asn_synthase"/>
</dbReference>
<proteinExistence type="inferred from homology"/>
<dbReference type="EMBL" id="JQ417203">
    <property type="protein sequence ID" value="AFV94415.1"/>
    <property type="molecule type" value="Genomic_DNA"/>
</dbReference>
<protein>
    <recommendedName>
        <fullName evidence="3">asparagine synthase (glutamine-hydrolyzing)</fullName>
        <ecNumber evidence="3">6.3.5.4</ecNumber>
    </recommendedName>
</protein>
<gene>
    <name evidence="11" type="primary">wpaO</name>
</gene>
<dbReference type="InterPro" id="IPR051786">
    <property type="entry name" value="ASN_synthetase/amidase"/>
</dbReference>
<dbReference type="PANTHER" id="PTHR43284">
    <property type="entry name" value="ASPARAGINE SYNTHETASE (GLUTAMINE-HYDROLYZING)"/>
    <property type="match status" value="1"/>
</dbReference>
<keyword evidence="7" id="KW-0315">Glutamine amidotransferase</keyword>
<dbReference type="Pfam" id="PF00733">
    <property type="entry name" value="Asn_synthase"/>
    <property type="match status" value="1"/>
</dbReference>
<dbReference type="EC" id="6.3.5.4" evidence="3"/>
<evidence type="ECO:0000256" key="8">
    <source>
        <dbReference type="PIRSR" id="PIRSR001589-2"/>
    </source>
</evidence>
<feature type="binding site" evidence="8">
    <location>
        <position position="312"/>
    </location>
    <ligand>
        <name>ATP</name>
        <dbReference type="ChEBI" id="CHEBI:30616"/>
    </ligand>
</feature>
<evidence type="ECO:0000256" key="9">
    <source>
        <dbReference type="PIRSR" id="PIRSR001589-3"/>
    </source>
</evidence>
<name>M9P0Y0_9GAMM</name>
<evidence type="ECO:0000256" key="2">
    <source>
        <dbReference type="ARBA" id="ARBA00005752"/>
    </source>
</evidence>
<feature type="active site" description="For GATase activity" evidence="7">
    <location>
        <position position="49"/>
    </location>
</feature>
<keyword evidence="7" id="KW-0061">Asparagine biosynthesis</keyword>
<dbReference type="CDD" id="cd01991">
    <property type="entry name" value="Asn_synthase_B_C"/>
    <property type="match status" value="1"/>
</dbReference>